<keyword evidence="2" id="KW-1185">Reference proteome</keyword>
<dbReference type="EMBL" id="RBXN01000014">
    <property type="protein sequence ID" value="RKT49225.1"/>
    <property type="molecule type" value="Genomic_DNA"/>
</dbReference>
<proteinExistence type="predicted"/>
<name>A0A495VLL5_9BACT</name>
<evidence type="ECO:0000313" key="2">
    <source>
        <dbReference type="Proteomes" id="UP000269493"/>
    </source>
</evidence>
<organism evidence="1 2">
    <name type="scientific">Coprobacter fastidiosus NSB1 = JCM 33896</name>
    <dbReference type="NCBI Taxonomy" id="1349822"/>
    <lineage>
        <taxon>Bacteria</taxon>
        <taxon>Pseudomonadati</taxon>
        <taxon>Bacteroidota</taxon>
        <taxon>Bacteroidia</taxon>
        <taxon>Bacteroidales</taxon>
        <taxon>Barnesiellaceae</taxon>
        <taxon>Coprobacter</taxon>
    </lineage>
</organism>
<dbReference type="Proteomes" id="UP000269493">
    <property type="component" value="Unassembled WGS sequence"/>
</dbReference>
<dbReference type="RefSeq" id="WP_147404925.1">
    <property type="nucleotide sequence ID" value="NZ_RBXN01000014.1"/>
</dbReference>
<reference evidence="1 2" key="1">
    <citation type="submission" date="2018-10" db="EMBL/GenBank/DDBJ databases">
        <title>Genomic Encyclopedia of Archaeal and Bacterial Type Strains, Phase II (KMG-II): from individual species to whole genera.</title>
        <authorList>
            <person name="Goeker M."/>
        </authorList>
    </citation>
    <scope>NUCLEOTIDE SEQUENCE [LARGE SCALE GENOMIC DNA]</scope>
    <source>
        <strain evidence="1 2">NSB1</strain>
    </source>
</reference>
<gene>
    <name evidence="1" type="ORF">BC742_2767</name>
</gene>
<feature type="non-terminal residue" evidence="1">
    <location>
        <position position="89"/>
    </location>
</feature>
<comment type="caution">
    <text evidence="1">The sequence shown here is derived from an EMBL/GenBank/DDBJ whole genome shotgun (WGS) entry which is preliminary data.</text>
</comment>
<accession>A0A495VLL5</accession>
<protein>
    <submittedName>
        <fullName evidence="1">Uncharacterized protein</fullName>
    </submittedName>
</protein>
<evidence type="ECO:0000313" key="1">
    <source>
        <dbReference type="EMBL" id="RKT49225.1"/>
    </source>
</evidence>
<dbReference type="AlphaFoldDB" id="A0A495VLL5"/>
<sequence>MISLGRLGRLGRLGNIYDINISKISKIAFASGKAFPIWNTKPGDDKLMSLSIHGLTEQIGTPTPENPVPMRSVGDSGLFLSVMPDKAGS</sequence>